<evidence type="ECO:0000256" key="18">
    <source>
        <dbReference type="SAM" id="Phobius"/>
    </source>
</evidence>
<dbReference type="Pfam" id="PF00069">
    <property type="entry name" value="Pkinase"/>
    <property type="match status" value="1"/>
</dbReference>
<feature type="transmembrane region" description="Helical" evidence="18">
    <location>
        <begin position="315"/>
        <end position="341"/>
    </location>
</feature>
<feature type="binding site" evidence="16">
    <location>
        <position position="409"/>
    </location>
    <ligand>
        <name>ATP</name>
        <dbReference type="ChEBI" id="CHEBI:30616"/>
    </ligand>
</feature>
<keyword evidence="22" id="KW-1185">Reference proteome</keyword>
<dbReference type="Gene3D" id="3.30.200.20">
    <property type="entry name" value="Phosphorylase Kinase, domain 1"/>
    <property type="match status" value="1"/>
</dbReference>
<keyword evidence="7 19" id="KW-0732">Signal</keyword>
<evidence type="ECO:0000256" key="15">
    <source>
        <dbReference type="ARBA" id="ARBA00023180"/>
    </source>
</evidence>
<evidence type="ECO:0000313" key="21">
    <source>
        <dbReference type="EMBL" id="OAE35964.1"/>
    </source>
</evidence>
<evidence type="ECO:0000256" key="2">
    <source>
        <dbReference type="ARBA" id="ARBA00008536"/>
    </source>
</evidence>
<dbReference type="CDD" id="cd06899">
    <property type="entry name" value="lectin_legume_LecRK_Arcelin_ConA"/>
    <property type="match status" value="1"/>
</dbReference>
<gene>
    <name evidence="21" type="ORF">AXG93_93s1020</name>
</gene>
<proteinExistence type="inferred from homology"/>
<dbReference type="InterPro" id="IPR050528">
    <property type="entry name" value="L-type_Lectin-RKs"/>
</dbReference>
<comment type="similarity">
    <text evidence="2">In the N-terminal section; belongs to the leguminous lectin family.</text>
</comment>
<dbReference type="InterPro" id="IPR017441">
    <property type="entry name" value="Protein_kinase_ATP_BS"/>
</dbReference>
<name>A0A176WT17_MARPO</name>
<evidence type="ECO:0000256" key="11">
    <source>
        <dbReference type="ARBA" id="ARBA00022840"/>
    </source>
</evidence>
<dbReference type="PANTHER" id="PTHR27007">
    <property type="match status" value="1"/>
</dbReference>
<dbReference type="Gene3D" id="1.10.510.10">
    <property type="entry name" value="Transferase(Phosphotransferase) domain 1"/>
    <property type="match status" value="1"/>
</dbReference>
<dbReference type="PROSITE" id="PS00108">
    <property type="entry name" value="PROTEIN_KINASE_ST"/>
    <property type="match status" value="1"/>
</dbReference>
<dbReference type="SUPFAM" id="SSF49899">
    <property type="entry name" value="Concanavalin A-like lectins/glucanases"/>
    <property type="match status" value="1"/>
</dbReference>
<keyword evidence="11 16" id="KW-0067">ATP-binding</keyword>
<feature type="region of interest" description="Disordered" evidence="17">
    <location>
        <begin position="800"/>
        <end position="819"/>
    </location>
</feature>
<dbReference type="InterPro" id="IPR000719">
    <property type="entry name" value="Prot_kinase_dom"/>
</dbReference>
<evidence type="ECO:0000259" key="20">
    <source>
        <dbReference type="PROSITE" id="PS50011"/>
    </source>
</evidence>
<dbReference type="Pfam" id="PF00139">
    <property type="entry name" value="Lectin_legB"/>
    <property type="match status" value="1"/>
</dbReference>
<dbReference type="InterPro" id="IPR011009">
    <property type="entry name" value="Kinase-like_dom_sf"/>
</dbReference>
<dbReference type="GO" id="GO:0002229">
    <property type="term" value="P:defense response to oomycetes"/>
    <property type="evidence" value="ECO:0007669"/>
    <property type="project" value="UniProtKB-ARBA"/>
</dbReference>
<dbReference type="GO" id="GO:0005524">
    <property type="term" value="F:ATP binding"/>
    <property type="evidence" value="ECO:0007669"/>
    <property type="project" value="UniProtKB-UniRule"/>
</dbReference>
<evidence type="ECO:0000256" key="16">
    <source>
        <dbReference type="PROSITE-ProRule" id="PRU10141"/>
    </source>
</evidence>
<dbReference type="FunFam" id="1.10.510.10:FF:000240">
    <property type="entry name" value="Lectin-domain containing receptor kinase A4.3"/>
    <property type="match status" value="1"/>
</dbReference>
<feature type="chain" id="PRO_5008052797" description="Protein kinase domain-containing protein" evidence="19">
    <location>
        <begin position="27"/>
        <end position="819"/>
    </location>
</feature>
<keyword evidence="14" id="KW-0675">Receptor</keyword>
<accession>A0A176WT17</accession>
<feature type="domain" description="Protein kinase" evidence="20">
    <location>
        <begin position="380"/>
        <end position="662"/>
    </location>
</feature>
<dbReference type="Proteomes" id="UP000077202">
    <property type="component" value="Unassembled WGS sequence"/>
</dbReference>
<keyword evidence="12 18" id="KW-1133">Transmembrane helix</keyword>
<dbReference type="PROSITE" id="PS51257">
    <property type="entry name" value="PROKAR_LIPOPROTEIN"/>
    <property type="match status" value="1"/>
</dbReference>
<keyword evidence="8" id="KW-0430">Lectin</keyword>
<protein>
    <recommendedName>
        <fullName evidence="20">Protein kinase domain-containing protein</fullName>
    </recommendedName>
</protein>
<sequence>MVMGGPRHRVLVVYIAVCLLLGCTRAQQTSSQTSNFWYSAHSAVEVPFSNQSINVFAPASGFTAGGTALCLTQPIPTGQIVNADASGRGLAVLPVQVRDPATHGALSWSTMFSFWIQSNSAYDPGEGFAFIMSPDNSSTGSAGSFLGWLNGTTQGQALGNFAVEFDTVQNAEFQDPARYHVGVNVDSLVSRCTQQSGYWDAGEFRQFSLTSDDEVWIYAWIDYDAGAKLISVTVSPSKARPMVPMLTCALDLSPVLRDEMYVGFTASTGNDNTTEKVHMSQHSVYEWSFSSNGSAPENIFGNVWISNLAPPKTNVLPIAIGVAGGAGLVLLVALLGAAVYVRKYKPRATSFQVAEFGVLDCVRGPQIFSYKELSNATKAFSEKQLLGRGGFGKVYKGALSKTGEEMAVKRISKTSTQGAQEFVAEVKVIGRVRHRNLVPLLGWCHERGELLLVYELMPNGSLDNLLFDRNMDPAAEVLSWSRRVKILSGVGAALAFLHEEWEQRVVHRDVKASNVMLDAEFNARLGDFGLARLYDHSQAPNSTLHIAGTVGYMAPELFNNGKATEKTDVYSFGALALEIATGLQASSTPDKSQSLVDWVWTLYRDDRILEAADSRLEQAFDIDEMTIVLQVGLLCSHPDADSRPTMRQSLAILKGEVPLPMLPLTKPLPTFAFSMKRSDYNLFSDTATPQADFDEISLDSPNTKSSFSTWSTRSIDHTLNGQQHDRTSSTFGKLHGSEITVNIQTSDVDEIKLTTLLYRVPNGRTNRLTVQYDTAPSDGLSSYEADTASVRFLDAGIERKKHRAPPSQKNEFAVKARAA</sequence>
<evidence type="ECO:0000256" key="7">
    <source>
        <dbReference type="ARBA" id="ARBA00022729"/>
    </source>
</evidence>
<dbReference type="GO" id="GO:0004672">
    <property type="term" value="F:protein kinase activity"/>
    <property type="evidence" value="ECO:0007669"/>
    <property type="project" value="InterPro"/>
</dbReference>
<evidence type="ECO:0000256" key="6">
    <source>
        <dbReference type="ARBA" id="ARBA00022692"/>
    </source>
</evidence>
<keyword evidence="10" id="KW-0418">Kinase</keyword>
<evidence type="ECO:0000313" key="22">
    <source>
        <dbReference type="Proteomes" id="UP000077202"/>
    </source>
</evidence>
<comment type="subcellular location">
    <subcellularLocation>
        <location evidence="1">Cell membrane</location>
        <topology evidence="1">Single-pass type I membrane protein</topology>
    </subcellularLocation>
</comment>
<dbReference type="AlphaFoldDB" id="A0A176WT17"/>
<keyword evidence="5" id="KW-0808">Transferase</keyword>
<dbReference type="InterPro" id="IPR013320">
    <property type="entry name" value="ConA-like_dom_sf"/>
</dbReference>
<evidence type="ECO:0000256" key="8">
    <source>
        <dbReference type="ARBA" id="ARBA00022734"/>
    </source>
</evidence>
<evidence type="ECO:0000256" key="10">
    <source>
        <dbReference type="ARBA" id="ARBA00022777"/>
    </source>
</evidence>
<dbReference type="SUPFAM" id="SSF56112">
    <property type="entry name" value="Protein kinase-like (PK-like)"/>
    <property type="match status" value="1"/>
</dbReference>
<comment type="caution">
    <text evidence="21">The sequence shown here is derived from an EMBL/GenBank/DDBJ whole genome shotgun (WGS) entry which is preliminary data.</text>
</comment>
<dbReference type="Gene3D" id="2.60.120.200">
    <property type="match status" value="1"/>
</dbReference>
<dbReference type="SMART" id="SM00220">
    <property type="entry name" value="S_TKc"/>
    <property type="match status" value="1"/>
</dbReference>
<keyword evidence="9 16" id="KW-0547">Nucleotide-binding</keyword>
<comment type="similarity">
    <text evidence="3">In the C-terminal section; belongs to the protein kinase superfamily. Ser/Thr protein kinase family.</text>
</comment>
<evidence type="ECO:0000256" key="9">
    <source>
        <dbReference type="ARBA" id="ARBA00022741"/>
    </source>
</evidence>
<dbReference type="InterPro" id="IPR001220">
    <property type="entry name" value="Legume_lectin_dom"/>
</dbReference>
<dbReference type="PROSITE" id="PS00107">
    <property type="entry name" value="PROTEIN_KINASE_ATP"/>
    <property type="match status" value="1"/>
</dbReference>
<evidence type="ECO:0000256" key="5">
    <source>
        <dbReference type="ARBA" id="ARBA00022679"/>
    </source>
</evidence>
<keyword evidence="4" id="KW-1003">Cell membrane</keyword>
<dbReference type="EMBL" id="LVLJ01000012">
    <property type="protein sequence ID" value="OAE35964.1"/>
    <property type="molecule type" value="Genomic_DNA"/>
</dbReference>
<evidence type="ECO:0000256" key="4">
    <source>
        <dbReference type="ARBA" id="ARBA00022475"/>
    </source>
</evidence>
<keyword evidence="6 18" id="KW-0812">Transmembrane</keyword>
<evidence type="ECO:0000256" key="3">
    <source>
        <dbReference type="ARBA" id="ARBA00010217"/>
    </source>
</evidence>
<evidence type="ECO:0000256" key="13">
    <source>
        <dbReference type="ARBA" id="ARBA00023136"/>
    </source>
</evidence>
<dbReference type="GO" id="GO:0030246">
    <property type="term" value="F:carbohydrate binding"/>
    <property type="evidence" value="ECO:0007669"/>
    <property type="project" value="UniProtKB-KW"/>
</dbReference>
<evidence type="ECO:0000256" key="1">
    <source>
        <dbReference type="ARBA" id="ARBA00004251"/>
    </source>
</evidence>
<dbReference type="GO" id="GO:0005886">
    <property type="term" value="C:plasma membrane"/>
    <property type="evidence" value="ECO:0007669"/>
    <property type="project" value="UniProtKB-SubCell"/>
</dbReference>
<keyword evidence="15" id="KW-0325">Glycoprotein</keyword>
<keyword evidence="13 18" id="KW-0472">Membrane</keyword>
<evidence type="ECO:0000256" key="12">
    <source>
        <dbReference type="ARBA" id="ARBA00022989"/>
    </source>
</evidence>
<evidence type="ECO:0000256" key="19">
    <source>
        <dbReference type="SAM" id="SignalP"/>
    </source>
</evidence>
<dbReference type="PROSITE" id="PS50011">
    <property type="entry name" value="PROTEIN_KINASE_DOM"/>
    <property type="match status" value="1"/>
</dbReference>
<dbReference type="InterPro" id="IPR008271">
    <property type="entry name" value="Ser/Thr_kinase_AS"/>
</dbReference>
<feature type="signal peptide" evidence="19">
    <location>
        <begin position="1"/>
        <end position="26"/>
    </location>
</feature>
<dbReference type="CDD" id="cd14066">
    <property type="entry name" value="STKc_IRAK"/>
    <property type="match status" value="1"/>
</dbReference>
<dbReference type="FunFam" id="3.30.200.20:FF:000168">
    <property type="entry name" value="L-type lectin-domain containing receptor kinase IX.1"/>
    <property type="match status" value="1"/>
</dbReference>
<evidence type="ECO:0000256" key="14">
    <source>
        <dbReference type="ARBA" id="ARBA00023170"/>
    </source>
</evidence>
<reference evidence="21" key="1">
    <citation type="submission" date="2016-03" db="EMBL/GenBank/DDBJ databases">
        <title>Mechanisms controlling the formation of the plant cell surface in tip-growing cells are functionally conserved among land plants.</title>
        <authorList>
            <person name="Honkanen S."/>
            <person name="Jones V.A."/>
            <person name="Morieri G."/>
            <person name="Champion C."/>
            <person name="Hetherington A.J."/>
            <person name="Kelly S."/>
            <person name="Saint-Marcoux D."/>
            <person name="Proust H."/>
            <person name="Prescott H."/>
            <person name="Dolan L."/>
        </authorList>
    </citation>
    <scope>NUCLEOTIDE SEQUENCE [LARGE SCALE GENOMIC DNA]</scope>
    <source>
        <tissue evidence="21">Whole gametophyte</tissue>
    </source>
</reference>
<evidence type="ECO:0000256" key="17">
    <source>
        <dbReference type="SAM" id="MobiDB-lite"/>
    </source>
</evidence>
<organism evidence="21 22">
    <name type="scientific">Marchantia polymorpha subsp. ruderalis</name>
    <dbReference type="NCBI Taxonomy" id="1480154"/>
    <lineage>
        <taxon>Eukaryota</taxon>
        <taxon>Viridiplantae</taxon>
        <taxon>Streptophyta</taxon>
        <taxon>Embryophyta</taxon>
        <taxon>Marchantiophyta</taxon>
        <taxon>Marchantiopsida</taxon>
        <taxon>Marchantiidae</taxon>
        <taxon>Marchantiales</taxon>
        <taxon>Marchantiaceae</taxon>
        <taxon>Marchantia</taxon>
    </lineage>
</organism>